<comment type="caution">
    <text evidence="1">The sequence shown here is derived from an EMBL/GenBank/DDBJ whole genome shotgun (WGS) entry which is preliminary data.</text>
</comment>
<keyword evidence="2" id="KW-1185">Reference proteome</keyword>
<name>A0A5M9JNY4_MONFR</name>
<dbReference type="Proteomes" id="UP000322873">
    <property type="component" value="Unassembled WGS sequence"/>
</dbReference>
<accession>A0A5M9JNY4</accession>
<dbReference type="EMBL" id="VICG01000008">
    <property type="protein sequence ID" value="KAA8569709.1"/>
    <property type="molecule type" value="Genomic_DNA"/>
</dbReference>
<sequence>MNVMLSSRTNEVSLRNQIMKKPSAANPYCVVTSRNRQNIPVISHKRALIECLESCYMCVFPQHQVMISQSPELYWS</sequence>
<gene>
    <name evidence="1" type="ORF">EYC84_001296</name>
</gene>
<reference evidence="1 2" key="1">
    <citation type="submission" date="2019-06" db="EMBL/GenBank/DDBJ databases">
        <title>Genome Sequence of the Brown Rot Fungal Pathogen Monilinia fructicola.</title>
        <authorList>
            <person name="De Miccolis Angelini R.M."/>
            <person name="Landi L."/>
            <person name="Abate D."/>
            <person name="Pollastro S."/>
            <person name="Romanazzi G."/>
            <person name="Faretra F."/>
        </authorList>
    </citation>
    <scope>NUCLEOTIDE SEQUENCE [LARGE SCALE GENOMIC DNA]</scope>
    <source>
        <strain evidence="1 2">Mfrc123</strain>
    </source>
</reference>
<evidence type="ECO:0000313" key="1">
    <source>
        <dbReference type="EMBL" id="KAA8569709.1"/>
    </source>
</evidence>
<evidence type="ECO:0000313" key="2">
    <source>
        <dbReference type="Proteomes" id="UP000322873"/>
    </source>
</evidence>
<proteinExistence type="predicted"/>
<organism evidence="1 2">
    <name type="scientific">Monilinia fructicola</name>
    <name type="common">Brown rot fungus</name>
    <name type="synonym">Ciboria fructicola</name>
    <dbReference type="NCBI Taxonomy" id="38448"/>
    <lineage>
        <taxon>Eukaryota</taxon>
        <taxon>Fungi</taxon>
        <taxon>Dikarya</taxon>
        <taxon>Ascomycota</taxon>
        <taxon>Pezizomycotina</taxon>
        <taxon>Leotiomycetes</taxon>
        <taxon>Helotiales</taxon>
        <taxon>Sclerotiniaceae</taxon>
        <taxon>Monilinia</taxon>
    </lineage>
</organism>
<protein>
    <submittedName>
        <fullName evidence="1">Uncharacterized protein</fullName>
    </submittedName>
</protein>
<dbReference type="AlphaFoldDB" id="A0A5M9JNY4"/>